<dbReference type="EMBL" id="JAGFBS010000002">
    <property type="protein sequence ID" value="KAG6380796.1"/>
    <property type="molecule type" value="Genomic_DNA"/>
</dbReference>
<protein>
    <recommendedName>
        <fullName evidence="5">Secreted protein</fullName>
    </recommendedName>
</protein>
<comment type="caution">
    <text evidence="3">The sequence shown here is derived from an EMBL/GenBank/DDBJ whole genome shotgun (WGS) entry which is preliminary data.</text>
</comment>
<dbReference type="Proteomes" id="UP000683000">
    <property type="component" value="Unassembled WGS sequence"/>
</dbReference>
<feature type="region of interest" description="Disordered" evidence="1">
    <location>
        <begin position="100"/>
        <end position="119"/>
    </location>
</feature>
<dbReference type="AlphaFoldDB" id="A0A8I3AFT3"/>
<keyword evidence="2" id="KW-0732">Signal</keyword>
<keyword evidence="4" id="KW-1185">Reference proteome</keyword>
<organism evidence="3 4">
    <name type="scientific">Boletus reticuloceps</name>
    <dbReference type="NCBI Taxonomy" id="495285"/>
    <lineage>
        <taxon>Eukaryota</taxon>
        <taxon>Fungi</taxon>
        <taxon>Dikarya</taxon>
        <taxon>Basidiomycota</taxon>
        <taxon>Agaricomycotina</taxon>
        <taxon>Agaricomycetes</taxon>
        <taxon>Agaricomycetidae</taxon>
        <taxon>Boletales</taxon>
        <taxon>Boletineae</taxon>
        <taxon>Boletaceae</taxon>
        <taxon>Boletoideae</taxon>
        <taxon>Boletus</taxon>
    </lineage>
</organism>
<feature type="chain" id="PRO_5034857201" description="Secreted protein" evidence="2">
    <location>
        <begin position="23"/>
        <end position="151"/>
    </location>
</feature>
<proteinExistence type="predicted"/>
<feature type="signal peptide" evidence="2">
    <location>
        <begin position="1"/>
        <end position="22"/>
    </location>
</feature>
<evidence type="ECO:0000256" key="2">
    <source>
        <dbReference type="SAM" id="SignalP"/>
    </source>
</evidence>
<evidence type="ECO:0000313" key="3">
    <source>
        <dbReference type="EMBL" id="KAG6380796.1"/>
    </source>
</evidence>
<evidence type="ECO:0008006" key="5">
    <source>
        <dbReference type="Google" id="ProtNLM"/>
    </source>
</evidence>
<accession>A0A8I3AFT3</accession>
<gene>
    <name evidence="3" type="ORF">JVT61DRAFT_5180</name>
</gene>
<sequence length="151" mass="16870">MAYVPPWKLVLALPLGFTFIDAYRCCCITATREKNRARASSSLERSRCDFTRFIGSASSLFCFGSTILYRDAEGFGAFSEHDGYDGLLSDRLQLNGKKRTVRVTASDRPPRRTYSNGVPTLLSEKSTAPLIPPFRALVQSDSDNVPEDQYE</sequence>
<name>A0A8I3AFT3_9AGAM</name>
<evidence type="ECO:0000313" key="4">
    <source>
        <dbReference type="Proteomes" id="UP000683000"/>
    </source>
</evidence>
<reference evidence="3" key="1">
    <citation type="submission" date="2021-03" db="EMBL/GenBank/DDBJ databases">
        <title>Evolutionary innovations through gain and loss of genes in the ectomycorrhizal Boletales.</title>
        <authorList>
            <person name="Wu G."/>
            <person name="Miyauchi S."/>
            <person name="Morin E."/>
            <person name="Yang Z.-L."/>
            <person name="Xu J."/>
            <person name="Martin F.M."/>
        </authorList>
    </citation>
    <scope>NUCLEOTIDE SEQUENCE</scope>
    <source>
        <strain evidence="3">BR01</strain>
    </source>
</reference>
<evidence type="ECO:0000256" key="1">
    <source>
        <dbReference type="SAM" id="MobiDB-lite"/>
    </source>
</evidence>